<dbReference type="Proteomes" id="UP000664303">
    <property type="component" value="Unassembled WGS sequence"/>
</dbReference>
<accession>A0A939DJZ6</accession>
<comment type="caution">
    <text evidence="2">The sequence shown here is derived from an EMBL/GenBank/DDBJ whole genome shotgun (WGS) entry which is preliminary data.</text>
</comment>
<reference evidence="2" key="1">
    <citation type="submission" date="2021-02" db="EMBL/GenBank/DDBJ databases">
        <title>PHA producing bacteria isolated from coastal sediment in Guangdong, Shenzhen.</title>
        <authorList>
            <person name="Zheng W."/>
            <person name="Yu S."/>
            <person name="Huang Y."/>
        </authorList>
    </citation>
    <scope>NUCLEOTIDE SEQUENCE</scope>
    <source>
        <strain evidence="2">TN14-10</strain>
    </source>
</reference>
<sequence length="242" mass="25501">MNTTARSPAGLTWLRGAAIAALLTLPASVLVVRLGWWQPGLLLYAAACLVSVAALALAVIAGLLPRLRRHRGALLTPVLAALPGSVLLATVLAGRGDHPPIHDISTDLTRPPVFSHAPALRGREANSLEPNPQTHAAQRAAYADIQPLRSSLAPEAAYARAVTTAEQLGWEVVYQAPRKGELEAVATTPIMGFKDDVAIRLRPSGDGGTRVDLRSVSRVGVGDLGANAARIRAFIEQYSQGE</sequence>
<dbReference type="AlphaFoldDB" id="A0A939DJZ6"/>
<protein>
    <submittedName>
        <fullName evidence="2">DUF1499 domain-containing protein</fullName>
    </submittedName>
</protein>
<dbReference type="Pfam" id="PF07386">
    <property type="entry name" value="DUF1499"/>
    <property type="match status" value="1"/>
</dbReference>
<dbReference type="RefSeq" id="WP_206562341.1">
    <property type="nucleotide sequence ID" value="NZ_JAFKCZ010000020.1"/>
</dbReference>
<dbReference type="InterPro" id="IPR010865">
    <property type="entry name" value="DUF1499"/>
</dbReference>
<feature type="transmembrane region" description="Helical" evidence="1">
    <location>
        <begin position="73"/>
        <end position="94"/>
    </location>
</feature>
<name>A0A939DJZ6_9GAMM</name>
<keyword evidence="3" id="KW-1185">Reference proteome</keyword>
<keyword evidence="1" id="KW-0472">Membrane</keyword>
<evidence type="ECO:0000313" key="2">
    <source>
        <dbReference type="EMBL" id="MBN7798892.1"/>
    </source>
</evidence>
<organism evidence="2 3">
    <name type="scientific">Parahaliea mediterranea</name>
    <dbReference type="NCBI Taxonomy" id="651086"/>
    <lineage>
        <taxon>Bacteria</taxon>
        <taxon>Pseudomonadati</taxon>
        <taxon>Pseudomonadota</taxon>
        <taxon>Gammaproteobacteria</taxon>
        <taxon>Cellvibrionales</taxon>
        <taxon>Halieaceae</taxon>
        <taxon>Parahaliea</taxon>
    </lineage>
</organism>
<keyword evidence="1" id="KW-1133">Transmembrane helix</keyword>
<gene>
    <name evidence="2" type="ORF">JYP50_20000</name>
</gene>
<feature type="transmembrane region" description="Helical" evidence="1">
    <location>
        <begin position="42"/>
        <end position="64"/>
    </location>
</feature>
<feature type="transmembrane region" description="Helical" evidence="1">
    <location>
        <begin position="12"/>
        <end position="36"/>
    </location>
</feature>
<proteinExistence type="predicted"/>
<dbReference type="EMBL" id="JAFKCZ010000020">
    <property type="protein sequence ID" value="MBN7798892.1"/>
    <property type="molecule type" value="Genomic_DNA"/>
</dbReference>
<evidence type="ECO:0000256" key="1">
    <source>
        <dbReference type="SAM" id="Phobius"/>
    </source>
</evidence>
<keyword evidence="1" id="KW-0812">Transmembrane</keyword>
<evidence type="ECO:0000313" key="3">
    <source>
        <dbReference type="Proteomes" id="UP000664303"/>
    </source>
</evidence>